<dbReference type="EMBL" id="KV878972">
    <property type="protein sequence ID" value="OJK03271.1"/>
    <property type="molecule type" value="Genomic_DNA"/>
</dbReference>
<organism evidence="2 3">
    <name type="scientific">Aspergillus aculeatus (strain ATCC 16872 / CBS 172.66 / WB 5094)</name>
    <dbReference type="NCBI Taxonomy" id="690307"/>
    <lineage>
        <taxon>Eukaryota</taxon>
        <taxon>Fungi</taxon>
        <taxon>Dikarya</taxon>
        <taxon>Ascomycota</taxon>
        <taxon>Pezizomycotina</taxon>
        <taxon>Eurotiomycetes</taxon>
        <taxon>Eurotiomycetidae</taxon>
        <taxon>Eurotiales</taxon>
        <taxon>Aspergillaceae</taxon>
        <taxon>Aspergillus</taxon>
        <taxon>Aspergillus subgen. Circumdati</taxon>
    </lineage>
</organism>
<dbReference type="InterPro" id="IPR036047">
    <property type="entry name" value="F-box-like_dom_sf"/>
</dbReference>
<dbReference type="AlphaFoldDB" id="A0A1L9X4A0"/>
<dbReference type="SUPFAM" id="SSF48403">
    <property type="entry name" value="Ankyrin repeat"/>
    <property type="match status" value="1"/>
</dbReference>
<dbReference type="SUPFAM" id="SSF81383">
    <property type="entry name" value="F-box domain"/>
    <property type="match status" value="1"/>
</dbReference>
<dbReference type="Pfam" id="PF00646">
    <property type="entry name" value="F-box"/>
    <property type="match status" value="1"/>
</dbReference>
<evidence type="ECO:0000259" key="1">
    <source>
        <dbReference type="PROSITE" id="PS50181"/>
    </source>
</evidence>
<evidence type="ECO:0000313" key="2">
    <source>
        <dbReference type="EMBL" id="OJK03271.1"/>
    </source>
</evidence>
<dbReference type="VEuPathDB" id="FungiDB:ASPACDRAFT_40594"/>
<dbReference type="CDD" id="cd09917">
    <property type="entry name" value="F-box_SF"/>
    <property type="match status" value="1"/>
</dbReference>
<reference evidence="3" key="1">
    <citation type="journal article" date="2017" name="Genome Biol.">
        <title>Comparative genomics reveals high biological diversity and specific adaptations in the industrially and medically important fungal genus Aspergillus.</title>
        <authorList>
            <person name="de Vries R.P."/>
            <person name="Riley R."/>
            <person name="Wiebenga A."/>
            <person name="Aguilar-Osorio G."/>
            <person name="Amillis S."/>
            <person name="Uchima C.A."/>
            <person name="Anderluh G."/>
            <person name="Asadollahi M."/>
            <person name="Askin M."/>
            <person name="Barry K."/>
            <person name="Battaglia E."/>
            <person name="Bayram O."/>
            <person name="Benocci T."/>
            <person name="Braus-Stromeyer S.A."/>
            <person name="Caldana C."/>
            <person name="Canovas D."/>
            <person name="Cerqueira G.C."/>
            <person name="Chen F."/>
            <person name="Chen W."/>
            <person name="Choi C."/>
            <person name="Clum A."/>
            <person name="Dos Santos R.A."/>
            <person name="Damasio A.R."/>
            <person name="Diallinas G."/>
            <person name="Emri T."/>
            <person name="Fekete E."/>
            <person name="Flipphi M."/>
            <person name="Freyberg S."/>
            <person name="Gallo A."/>
            <person name="Gournas C."/>
            <person name="Habgood R."/>
            <person name="Hainaut M."/>
            <person name="Harispe M.L."/>
            <person name="Henrissat B."/>
            <person name="Hilden K.S."/>
            <person name="Hope R."/>
            <person name="Hossain A."/>
            <person name="Karabika E."/>
            <person name="Karaffa L."/>
            <person name="Karanyi Z."/>
            <person name="Krasevec N."/>
            <person name="Kuo A."/>
            <person name="Kusch H."/>
            <person name="LaButti K."/>
            <person name="Lagendijk E.L."/>
            <person name="Lapidus A."/>
            <person name="Levasseur A."/>
            <person name="Lindquist E."/>
            <person name="Lipzen A."/>
            <person name="Logrieco A.F."/>
            <person name="MacCabe A."/>
            <person name="Maekelae M.R."/>
            <person name="Malavazi I."/>
            <person name="Melin P."/>
            <person name="Meyer V."/>
            <person name="Mielnichuk N."/>
            <person name="Miskei M."/>
            <person name="Molnar A.P."/>
            <person name="Mule G."/>
            <person name="Ngan C.Y."/>
            <person name="Orejas M."/>
            <person name="Orosz E."/>
            <person name="Ouedraogo J.P."/>
            <person name="Overkamp K.M."/>
            <person name="Park H.-S."/>
            <person name="Perrone G."/>
            <person name="Piumi F."/>
            <person name="Punt P.J."/>
            <person name="Ram A.F."/>
            <person name="Ramon A."/>
            <person name="Rauscher S."/>
            <person name="Record E."/>
            <person name="Riano-Pachon D.M."/>
            <person name="Robert V."/>
            <person name="Roehrig J."/>
            <person name="Ruller R."/>
            <person name="Salamov A."/>
            <person name="Salih N.S."/>
            <person name="Samson R.A."/>
            <person name="Sandor E."/>
            <person name="Sanguinetti M."/>
            <person name="Schuetze T."/>
            <person name="Sepcic K."/>
            <person name="Shelest E."/>
            <person name="Sherlock G."/>
            <person name="Sophianopoulou V."/>
            <person name="Squina F.M."/>
            <person name="Sun H."/>
            <person name="Susca A."/>
            <person name="Todd R.B."/>
            <person name="Tsang A."/>
            <person name="Unkles S.E."/>
            <person name="van de Wiele N."/>
            <person name="van Rossen-Uffink D."/>
            <person name="Oliveira J.V."/>
            <person name="Vesth T.C."/>
            <person name="Visser J."/>
            <person name="Yu J.-H."/>
            <person name="Zhou M."/>
            <person name="Andersen M.R."/>
            <person name="Archer D.B."/>
            <person name="Baker S.E."/>
            <person name="Benoit I."/>
            <person name="Brakhage A.A."/>
            <person name="Braus G.H."/>
            <person name="Fischer R."/>
            <person name="Frisvad J.C."/>
            <person name="Goldman G.H."/>
            <person name="Houbraken J."/>
            <person name="Oakley B."/>
            <person name="Pocsi I."/>
            <person name="Scazzocchio C."/>
            <person name="Seiboth B."/>
            <person name="vanKuyk P.A."/>
            <person name="Wortman J."/>
            <person name="Dyer P.S."/>
            <person name="Grigoriev I.V."/>
        </authorList>
    </citation>
    <scope>NUCLEOTIDE SEQUENCE [LARGE SCALE GENOMIC DNA]</scope>
    <source>
        <strain evidence="3">ATCC 16872 / CBS 172.66 / WB 5094</strain>
    </source>
</reference>
<dbReference type="InterPro" id="IPR001810">
    <property type="entry name" value="F-box_dom"/>
</dbReference>
<dbReference type="OMA" id="SNDEYWW"/>
<dbReference type="RefSeq" id="XP_020059610.1">
    <property type="nucleotide sequence ID" value="XM_020200783.1"/>
</dbReference>
<dbReference type="STRING" id="690307.A0A1L9X4A0"/>
<dbReference type="GeneID" id="30974597"/>
<name>A0A1L9X4A0_ASPA1</name>
<gene>
    <name evidence="2" type="ORF">ASPACDRAFT_40594</name>
</gene>
<sequence>MDDPNNDEYWWGVTVRAAEDMNSVESLDCMYYHGPEYPQYPAIVLEDDRQWHSFELAKLPAEIILECFEHMTNRELANLSQTCKYLYLMLRSLLRRKARQFALATLDEYRELLWIDRNGRALYKDWQTDLYSIPFREPLFEAVAAGDYSLVEFYLRAGVSPNAYGLEGWPLLPWAARNGRLEIALLLLDHPAIDVGLVACDEQLFPDCSPLPLDILCNRHYRWSYYSERDLRLLDSVVRSLLYKGATFEHFNAFQYISASPHRLRFMKAAMENGSDLQAVVIGRLRTTWYHHHESPAKFAACQPDSRYLELVVRVAPEILGNVGRGWQKIGGCRRPATFRRRDWKRLLRWLQRTYGLVPGRDFHCR</sequence>
<accession>A0A1L9X4A0</accession>
<dbReference type="PROSITE" id="PS50181">
    <property type="entry name" value="FBOX"/>
    <property type="match status" value="1"/>
</dbReference>
<dbReference type="Gene3D" id="1.25.40.20">
    <property type="entry name" value="Ankyrin repeat-containing domain"/>
    <property type="match status" value="1"/>
</dbReference>
<protein>
    <recommendedName>
        <fullName evidence="1">F-box domain-containing protein</fullName>
    </recommendedName>
</protein>
<dbReference type="Proteomes" id="UP000184546">
    <property type="component" value="Unassembled WGS sequence"/>
</dbReference>
<feature type="domain" description="F-box" evidence="1">
    <location>
        <begin position="53"/>
        <end position="101"/>
    </location>
</feature>
<keyword evidence="3" id="KW-1185">Reference proteome</keyword>
<dbReference type="OrthoDB" id="20872at2759"/>
<dbReference type="InterPro" id="IPR036770">
    <property type="entry name" value="Ankyrin_rpt-contain_sf"/>
</dbReference>
<proteinExistence type="predicted"/>
<evidence type="ECO:0000313" key="3">
    <source>
        <dbReference type="Proteomes" id="UP000184546"/>
    </source>
</evidence>